<proteinExistence type="predicted"/>
<comment type="caution">
    <text evidence="2">The sequence shown here is derived from an EMBL/GenBank/DDBJ whole genome shotgun (WGS) entry which is preliminary data.</text>
</comment>
<keyword evidence="1" id="KW-0472">Membrane</keyword>
<name>A0ABR8BS22_9NOSO</name>
<keyword evidence="1" id="KW-1133">Transmembrane helix</keyword>
<dbReference type="RefSeq" id="WP_190572666.1">
    <property type="nucleotide sequence ID" value="NZ_JACJQL010000112.1"/>
</dbReference>
<keyword evidence="1" id="KW-0812">Transmembrane</keyword>
<keyword evidence="3" id="KW-1185">Reference proteome</keyword>
<reference evidence="2 3" key="1">
    <citation type="journal article" date="2020" name="ISME J.">
        <title>Comparative genomics reveals insights into cyanobacterial evolution and habitat adaptation.</title>
        <authorList>
            <person name="Chen M.Y."/>
            <person name="Teng W.K."/>
            <person name="Zhao L."/>
            <person name="Hu C.X."/>
            <person name="Zhou Y.K."/>
            <person name="Han B.P."/>
            <person name="Song L.R."/>
            <person name="Shu W.S."/>
        </authorList>
    </citation>
    <scope>NUCLEOTIDE SEQUENCE [LARGE SCALE GENOMIC DNA]</scope>
    <source>
        <strain evidence="2 3">FACHB-3921</strain>
    </source>
</reference>
<sequence length="54" mass="5973">MSSKNFLLSTIVLASFFGVLGLAIIDVQVRPIFLDLAKFIVGAYVGYWIPSPRQ</sequence>
<feature type="transmembrane region" description="Helical" evidence="1">
    <location>
        <begin position="6"/>
        <end position="25"/>
    </location>
</feature>
<protein>
    <submittedName>
        <fullName evidence="2">Uncharacterized protein</fullName>
    </submittedName>
</protein>
<organism evidence="2 3">
    <name type="scientific">Nostoc parmelioides FACHB-3921</name>
    <dbReference type="NCBI Taxonomy" id="2692909"/>
    <lineage>
        <taxon>Bacteria</taxon>
        <taxon>Bacillati</taxon>
        <taxon>Cyanobacteriota</taxon>
        <taxon>Cyanophyceae</taxon>
        <taxon>Nostocales</taxon>
        <taxon>Nostocaceae</taxon>
        <taxon>Nostoc</taxon>
    </lineage>
</organism>
<dbReference type="Proteomes" id="UP000621307">
    <property type="component" value="Unassembled WGS sequence"/>
</dbReference>
<dbReference type="EMBL" id="JACJQL010000112">
    <property type="protein sequence ID" value="MBD2255641.1"/>
    <property type="molecule type" value="Genomic_DNA"/>
</dbReference>
<gene>
    <name evidence="2" type="ORF">H6G14_31085</name>
</gene>
<evidence type="ECO:0000313" key="3">
    <source>
        <dbReference type="Proteomes" id="UP000621307"/>
    </source>
</evidence>
<evidence type="ECO:0000313" key="2">
    <source>
        <dbReference type="EMBL" id="MBD2255641.1"/>
    </source>
</evidence>
<accession>A0ABR8BS22</accession>
<feature type="transmembrane region" description="Helical" evidence="1">
    <location>
        <begin position="32"/>
        <end position="49"/>
    </location>
</feature>
<evidence type="ECO:0000256" key="1">
    <source>
        <dbReference type="SAM" id="Phobius"/>
    </source>
</evidence>